<sequence>MTGFKMLSQPIHFGSVKIKNRFIVSPMVMNCCNEDGTATERFIAYHEEKAKGGWGLIVTEDYAVDPSGRTYQYLPGLWCDEQIPSHRTLTDRVHAAGAKIFAQIFHGGRQTEEWIIGQQVWAPSPIPCPVKKALPHEMTTEEVDAMIEKFGDAALRAKKAGFDGVQIHGAHGYLVGEFASPYSNKRVDKYGGNLMNRMRFPVEIVKNIRKKCGPDFSIDYKISAEERTQGGTNIEDTKAMAIMLEEAGIDSLNVSIAVYETWYMQVPPSVMGHGWLADYAQEIKSVINIPVTTVGRINDPYVAEGILRSGKADACYMGRASLADPHMPEKALSGHVEDIITCMGCLQGCTSKIDSGFSGQCTLNPRTVRERETKIIPADIKKTIYIAGGGPAGAEAAIVLAQRGHRVKIFEKRDRLGGMYGCAAIPPWKGEISAFIVWQRTQLEKLGVEIIYDTELTSEQIERDKPDGVVIATGSRPWVPPILGTENEFVISAVDLLEGKIKADGKIAVIGGGLVGGETANYLASHGNQVTIIEMLDEILQEEPGNMKRFLLQSFKENNVEIHTKTEVKSIEEDGTIKIEKDGLEILLGAFDFVVTAVGMRPVRKLKESLEGQDIAVFYVGDAKKPGNALDAIEDGYLTALQI</sequence>
<dbReference type="PRINTS" id="PR00368">
    <property type="entry name" value="FADPNR"/>
</dbReference>
<dbReference type="Proteomes" id="UP001524502">
    <property type="component" value="Unassembled WGS sequence"/>
</dbReference>
<evidence type="ECO:0000256" key="5">
    <source>
        <dbReference type="ARBA" id="ARBA00022643"/>
    </source>
</evidence>
<keyword evidence="9" id="KW-0411">Iron-sulfur</keyword>
<dbReference type="RefSeq" id="WP_256133475.1">
    <property type="nucleotide sequence ID" value="NZ_JANFXK010000024.1"/>
</dbReference>
<dbReference type="CDD" id="cd02803">
    <property type="entry name" value="OYE_like_FMN_family"/>
    <property type="match status" value="1"/>
</dbReference>
<keyword evidence="7" id="KW-0560">Oxidoreductase</keyword>
<dbReference type="EMBL" id="JANFXK010000024">
    <property type="protein sequence ID" value="MCQ4638279.1"/>
    <property type="molecule type" value="Genomic_DNA"/>
</dbReference>
<dbReference type="PANTHER" id="PTHR42917">
    <property type="entry name" value="2,4-DIENOYL-COA REDUCTASE"/>
    <property type="match status" value="1"/>
</dbReference>
<evidence type="ECO:0000256" key="1">
    <source>
        <dbReference type="ARBA" id="ARBA00001917"/>
    </source>
</evidence>
<evidence type="ECO:0000256" key="9">
    <source>
        <dbReference type="ARBA" id="ARBA00023014"/>
    </source>
</evidence>
<evidence type="ECO:0000256" key="4">
    <source>
        <dbReference type="ARBA" id="ARBA00022630"/>
    </source>
</evidence>
<feature type="domain" description="FAD/NAD(P)-binding" evidence="11">
    <location>
        <begin position="384"/>
        <end position="609"/>
    </location>
</feature>
<dbReference type="Gene3D" id="3.20.20.70">
    <property type="entry name" value="Aldolase class I"/>
    <property type="match status" value="1"/>
</dbReference>
<comment type="similarity">
    <text evidence="3">In the N-terminal section; belongs to the NADH:flavin oxidoreductase/NADH oxidase family.</text>
</comment>
<evidence type="ECO:0000256" key="3">
    <source>
        <dbReference type="ARBA" id="ARBA00011048"/>
    </source>
</evidence>
<feature type="domain" description="NADH:flavin oxidoreductase/NADH oxidase N-terminal" evidence="10">
    <location>
        <begin position="8"/>
        <end position="334"/>
    </location>
</feature>
<name>A0ABT1RSU4_9FIRM</name>
<dbReference type="SUPFAM" id="SSF51395">
    <property type="entry name" value="FMN-linked oxidoreductases"/>
    <property type="match status" value="1"/>
</dbReference>
<dbReference type="InterPro" id="IPR013785">
    <property type="entry name" value="Aldolase_TIM"/>
</dbReference>
<evidence type="ECO:0000256" key="6">
    <source>
        <dbReference type="ARBA" id="ARBA00022723"/>
    </source>
</evidence>
<dbReference type="InterPro" id="IPR023753">
    <property type="entry name" value="FAD/NAD-binding_dom"/>
</dbReference>
<protein>
    <submittedName>
        <fullName evidence="12">NAD(P)/FAD-dependent oxidoreductase</fullName>
    </submittedName>
</protein>
<dbReference type="Pfam" id="PF00724">
    <property type="entry name" value="Oxidored_FMN"/>
    <property type="match status" value="1"/>
</dbReference>
<proteinExistence type="inferred from homology"/>
<keyword evidence="6" id="KW-0479">Metal-binding</keyword>
<comment type="cofactor">
    <cofactor evidence="1">
        <name>FMN</name>
        <dbReference type="ChEBI" id="CHEBI:58210"/>
    </cofactor>
</comment>
<keyword evidence="5" id="KW-0288">FMN</keyword>
<dbReference type="SUPFAM" id="SSF51905">
    <property type="entry name" value="FAD/NAD(P)-binding domain"/>
    <property type="match status" value="1"/>
</dbReference>
<dbReference type="InterPro" id="IPR036188">
    <property type="entry name" value="FAD/NAD-bd_sf"/>
</dbReference>
<keyword evidence="4" id="KW-0285">Flavoprotein</keyword>
<accession>A0ABT1RSU4</accession>
<dbReference type="Pfam" id="PF07992">
    <property type="entry name" value="Pyr_redox_2"/>
    <property type="match status" value="1"/>
</dbReference>
<evidence type="ECO:0000256" key="2">
    <source>
        <dbReference type="ARBA" id="ARBA00001966"/>
    </source>
</evidence>
<keyword evidence="13" id="KW-1185">Reference proteome</keyword>
<dbReference type="PRINTS" id="PR00469">
    <property type="entry name" value="PNDRDTASEII"/>
</dbReference>
<dbReference type="Gene3D" id="3.40.50.720">
    <property type="entry name" value="NAD(P)-binding Rossmann-like Domain"/>
    <property type="match status" value="1"/>
</dbReference>
<dbReference type="PANTHER" id="PTHR42917:SF2">
    <property type="entry name" value="2,4-DIENOYL-COA REDUCTASE [(2E)-ENOYL-COA-PRODUCING]"/>
    <property type="match status" value="1"/>
</dbReference>
<dbReference type="InterPro" id="IPR051793">
    <property type="entry name" value="NADH:flavin_oxidoreductase"/>
</dbReference>
<evidence type="ECO:0000313" key="12">
    <source>
        <dbReference type="EMBL" id="MCQ4638279.1"/>
    </source>
</evidence>
<reference evidence="12 13" key="1">
    <citation type="submission" date="2022-06" db="EMBL/GenBank/DDBJ databases">
        <title>Isolation of gut microbiota from human fecal samples.</title>
        <authorList>
            <person name="Pamer E.G."/>
            <person name="Barat B."/>
            <person name="Waligurski E."/>
            <person name="Medina S."/>
            <person name="Paddock L."/>
            <person name="Mostad J."/>
        </authorList>
    </citation>
    <scope>NUCLEOTIDE SEQUENCE [LARGE SCALE GENOMIC DNA]</scope>
    <source>
        <strain evidence="12 13">SL.3.17</strain>
    </source>
</reference>
<evidence type="ECO:0000256" key="7">
    <source>
        <dbReference type="ARBA" id="ARBA00023002"/>
    </source>
</evidence>
<gene>
    <name evidence="12" type="ORF">NE619_16230</name>
</gene>
<comment type="cofactor">
    <cofactor evidence="2">
        <name>[4Fe-4S] cluster</name>
        <dbReference type="ChEBI" id="CHEBI:49883"/>
    </cofactor>
</comment>
<evidence type="ECO:0000259" key="11">
    <source>
        <dbReference type="Pfam" id="PF07992"/>
    </source>
</evidence>
<dbReference type="Gene3D" id="3.50.50.60">
    <property type="entry name" value="FAD/NAD(P)-binding domain"/>
    <property type="match status" value="1"/>
</dbReference>
<organism evidence="12 13">
    <name type="scientific">Anaerovorax odorimutans</name>
    <dbReference type="NCBI Taxonomy" id="109327"/>
    <lineage>
        <taxon>Bacteria</taxon>
        <taxon>Bacillati</taxon>
        <taxon>Bacillota</taxon>
        <taxon>Clostridia</taxon>
        <taxon>Peptostreptococcales</taxon>
        <taxon>Anaerovoracaceae</taxon>
        <taxon>Anaerovorax</taxon>
    </lineage>
</organism>
<keyword evidence="8" id="KW-0408">Iron</keyword>
<dbReference type="InterPro" id="IPR001155">
    <property type="entry name" value="OxRdtase_FMN_N"/>
</dbReference>
<evidence type="ECO:0000259" key="10">
    <source>
        <dbReference type="Pfam" id="PF00724"/>
    </source>
</evidence>
<evidence type="ECO:0000256" key="8">
    <source>
        <dbReference type="ARBA" id="ARBA00023004"/>
    </source>
</evidence>
<evidence type="ECO:0000313" key="13">
    <source>
        <dbReference type="Proteomes" id="UP001524502"/>
    </source>
</evidence>
<comment type="caution">
    <text evidence="12">The sequence shown here is derived from an EMBL/GenBank/DDBJ whole genome shotgun (WGS) entry which is preliminary data.</text>
</comment>